<dbReference type="EMBL" id="LT629701">
    <property type="protein sequence ID" value="SDN70472.1"/>
    <property type="molecule type" value="Genomic_DNA"/>
</dbReference>
<sequence>MDMSVVSFRLLPAVIAAAIVCAATPAHATGDTLVTDVSQADRAAALAYWTSERMSRTGADSIDRPEVVARPWADQVPQGIGRLFLTHKLGPQGPSEDTWCTATAVPSANKDVAVTAAHCVWPGMTRDDELIEAKNVVFVPGYTNGNRPHGLYAARAFLLPKSYSEHSSPDVAMVVFDQVDGKHLADAAGTQRITFDQTTGGRTAMFGYPGSKQARGQSLLWCDINATSDADRHTTLCDMASGSSGGPWLADFDVRTRTGTIFSVTSKGTLKVDEETGELMTTDLVGPKLDAVARSLLDQAGRR</sequence>
<dbReference type="SUPFAM" id="SSF50494">
    <property type="entry name" value="Trypsin-like serine proteases"/>
    <property type="match status" value="1"/>
</dbReference>
<dbReference type="Proteomes" id="UP000183376">
    <property type="component" value="Chromosome I"/>
</dbReference>
<evidence type="ECO:0000256" key="2">
    <source>
        <dbReference type="SAM" id="SignalP"/>
    </source>
</evidence>
<keyword evidence="1 2" id="KW-0732">Signal</keyword>
<dbReference type="InterPro" id="IPR043504">
    <property type="entry name" value="Peptidase_S1_PA_chymotrypsin"/>
</dbReference>
<dbReference type="PANTHER" id="PTHR15462">
    <property type="entry name" value="SERINE PROTEASE"/>
    <property type="match status" value="1"/>
</dbReference>
<dbReference type="PANTHER" id="PTHR15462:SF8">
    <property type="entry name" value="SERINE PROTEASE"/>
    <property type="match status" value="1"/>
</dbReference>
<dbReference type="RefSeq" id="WP_030430068.1">
    <property type="nucleotide sequence ID" value="NZ_JOEF01000010.1"/>
</dbReference>
<evidence type="ECO:0000313" key="4">
    <source>
        <dbReference type="Proteomes" id="UP000183376"/>
    </source>
</evidence>
<evidence type="ECO:0000256" key="1">
    <source>
        <dbReference type="ARBA" id="ARBA00022729"/>
    </source>
</evidence>
<evidence type="ECO:0008006" key="5">
    <source>
        <dbReference type="Google" id="ProtNLM"/>
    </source>
</evidence>
<dbReference type="eggNOG" id="COG3591">
    <property type="taxonomic scope" value="Bacteria"/>
</dbReference>
<accession>A0A1H0DJZ6</accession>
<protein>
    <recommendedName>
        <fullName evidence="5">V8-like Glu-specific endopeptidase</fullName>
    </recommendedName>
</protein>
<dbReference type="InterPro" id="IPR018114">
    <property type="entry name" value="TRYPSIN_HIS"/>
</dbReference>
<gene>
    <name evidence="3" type="ORF">SAMN04489726_7853</name>
</gene>
<dbReference type="AlphaFoldDB" id="A0A1H0DJZ6"/>
<evidence type="ECO:0000313" key="3">
    <source>
        <dbReference type="EMBL" id="SDN70472.1"/>
    </source>
</evidence>
<keyword evidence="4" id="KW-1185">Reference proteome</keyword>
<proteinExistence type="predicted"/>
<feature type="signal peptide" evidence="2">
    <location>
        <begin position="1"/>
        <end position="28"/>
    </location>
</feature>
<dbReference type="InterPro" id="IPR050966">
    <property type="entry name" value="Glutamyl_endopeptidase"/>
</dbReference>
<name>A0A1H0DJZ6_ALLAB</name>
<dbReference type="GO" id="GO:0004252">
    <property type="term" value="F:serine-type endopeptidase activity"/>
    <property type="evidence" value="ECO:0007669"/>
    <property type="project" value="InterPro"/>
</dbReference>
<dbReference type="STRING" id="211114.SAMN04489726_7853"/>
<feature type="chain" id="PRO_5009247879" description="V8-like Glu-specific endopeptidase" evidence="2">
    <location>
        <begin position="29"/>
        <end position="303"/>
    </location>
</feature>
<dbReference type="Gene3D" id="2.40.10.10">
    <property type="entry name" value="Trypsin-like serine proteases"/>
    <property type="match status" value="2"/>
</dbReference>
<organism evidence="3 4">
    <name type="scientific">Allokutzneria albata</name>
    <name type="common">Kibdelosporangium albatum</name>
    <dbReference type="NCBI Taxonomy" id="211114"/>
    <lineage>
        <taxon>Bacteria</taxon>
        <taxon>Bacillati</taxon>
        <taxon>Actinomycetota</taxon>
        <taxon>Actinomycetes</taxon>
        <taxon>Pseudonocardiales</taxon>
        <taxon>Pseudonocardiaceae</taxon>
        <taxon>Allokutzneria</taxon>
    </lineage>
</organism>
<reference evidence="3 4" key="1">
    <citation type="submission" date="2016-10" db="EMBL/GenBank/DDBJ databases">
        <authorList>
            <person name="de Groot N.N."/>
        </authorList>
    </citation>
    <scope>NUCLEOTIDE SEQUENCE [LARGE SCALE GENOMIC DNA]</scope>
    <source>
        <strain evidence="3 4">DSM 44149</strain>
    </source>
</reference>
<dbReference type="PROSITE" id="PS00134">
    <property type="entry name" value="TRYPSIN_HIS"/>
    <property type="match status" value="1"/>
</dbReference>
<dbReference type="GO" id="GO:0006508">
    <property type="term" value="P:proteolysis"/>
    <property type="evidence" value="ECO:0007669"/>
    <property type="project" value="InterPro"/>
</dbReference>
<dbReference type="InterPro" id="IPR009003">
    <property type="entry name" value="Peptidase_S1_PA"/>
</dbReference>
<dbReference type="OrthoDB" id="5121599at2"/>